<dbReference type="Proteomes" id="UP001163821">
    <property type="component" value="Unassembled WGS sequence"/>
</dbReference>
<dbReference type="InterPro" id="IPR024299">
    <property type="entry name" value="NigD-like_OB_dom"/>
</dbReference>
<dbReference type="Pfam" id="PF12667">
    <property type="entry name" value="NigD_N"/>
    <property type="match status" value="1"/>
</dbReference>
<dbReference type="Gene3D" id="2.40.50.500">
    <property type="entry name" value="NigD-like N-terminal OB domain"/>
    <property type="match status" value="1"/>
</dbReference>
<dbReference type="Pfam" id="PF17415">
    <property type="entry name" value="NigD_C"/>
    <property type="match status" value="1"/>
</dbReference>
<comment type="caution">
    <text evidence="3">The sequence shown here is derived from an EMBL/GenBank/DDBJ whole genome shotgun (WGS) entry which is preliminary data.</text>
</comment>
<evidence type="ECO:0000259" key="1">
    <source>
        <dbReference type="Pfam" id="PF12667"/>
    </source>
</evidence>
<dbReference type="InterPro" id="IPR038179">
    <property type="entry name" value="NigD-like_N_sf"/>
</dbReference>
<dbReference type="AlphaFoldDB" id="A0AA41Y685"/>
<evidence type="ECO:0000313" key="3">
    <source>
        <dbReference type="EMBL" id="MCW0482246.1"/>
    </source>
</evidence>
<sequence length="228" mass="25616">MKELLKLSLIGLLALGLFGCDLNDDDDYSLGKFWVGFGVVTFDDLEGTSYTVKMDNGSELFPVNIYRPHGMEDRDRILVNYTIVGDKLVTDDVRQYFVKINSMKDILFKGIFDITPETEDSIGNDPVHVKDVLKTDSLLTLELGFYGNGGIHYINLVKEPGGLTADDQPIQLELRHNDNADEPRYRMSAFVSFTLSAIQLAGQDSVSYVVTGDDYDGETFTYEGVYRY</sequence>
<accession>A0AA41Y685</accession>
<dbReference type="EMBL" id="JAPAAF010000005">
    <property type="protein sequence ID" value="MCW0482246.1"/>
    <property type="molecule type" value="Genomic_DNA"/>
</dbReference>
<dbReference type="PROSITE" id="PS51257">
    <property type="entry name" value="PROKAR_LIPOPROTEIN"/>
    <property type="match status" value="1"/>
</dbReference>
<evidence type="ECO:0000259" key="2">
    <source>
        <dbReference type="Pfam" id="PF17415"/>
    </source>
</evidence>
<dbReference type="RefSeq" id="WP_282590852.1">
    <property type="nucleotide sequence ID" value="NZ_JAPAAF010000005.1"/>
</dbReference>
<feature type="domain" description="NigD-like C-terminal" evidence="2">
    <location>
        <begin position="111"/>
        <end position="223"/>
    </location>
</feature>
<gene>
    <name evidence="3" type="ORF">N2K84_05850</name>
</gene>
<feature type="domain" description="NigD-like N-terminal OB" evidence="1">
    <location>
        <begin position="46"/>
        <end position="103"/>
    </location>
</feature>
<proteinExistence type="predicted"/>
<dbReference type="InterPro" id="IPR038143">
    <property type="entry name" value="NigD-like_C_dom_sf"/>
</dbReference>
<evidence type="ECO:0000313" key="4">
    <source>
        <dbReference type="Proteomes" id="UP001163821"/>
    </source>
</evidence>
<dbReference type="InterPro" id="IPR035376">
    <property type="entry name" value="NigD_C"/>
</dbReference>
<protein>
    <submittedName>
        <fullName evidence="3">NigD-like protein</fullName>
    </submittedName>
</protein>
<reference evidence="3" key="1">
    <citation type="submission" date="2022-10" db="EMBL/GenBank/DDBJ databases">
        <title>Gaoshiqiia sediminis gen. nov., sp. nov., isolated from coastal sediment.</title>
        <authorList>
            <person name="Yu W.X."/>
            <person name="Mu D.S."/>
            <person name="Du J.Z."/>
            <person name="Liang Y.Q."/>
        </authorList>
    </citation>
    <scope>NUCLEOTIDE SEQUENCE</scope>
    <source>
        <strain evidence="3">A06</strain>
    </source>
</reference>
<dbReference type="Gene3D" id="2.60.40.2370">
    <property type="entry name" value="NigD-like, C-terminal beta sandwich domain"/>
    <property type="match status" value="1"/>
</dbReference>
<keyword evidence="4" id="KW-1185">Reference proteome</keyword>
<organism evidence="3 4">
    <name type="scientific">Gaoshiqia sediminis</name>
    <dbReference type="NCBI Taxonomy" id="2986998"/>
    <lineage>
        <taxon>Bacteria</taxon>
        <taxon>Pseudomonadati</taxon>
        <taxon>Bacteroidota</taxon>
        <taxon>Bacteroidia</taxon>
        <taxon>Marinilabiliales</taxon>
        <taxon>Prolixibacteraceae</taxon>
        <taxon>Gaoshiqia</taxon>
    </lineage>
</organism>
<name>A0AA41Y685_9BACT</name>